<organism evidence="1 2">
    <name type="scientific">Mycena metata</name>
    <dbReference type="NCBI Taxonomy" id="1033252"/>
    <lineage>
        <taxon>Eukaryota</taxon>
        <taxon>Fungi</taxon>
        <taxon>Dikarya</taxon>
        <taxon>Basidiomycota</taxon>
        <taxon>Agaricomycotina</taxon>
        <taxon>Agaricomycetes</taxon>
        <taxon>Agaricomycetidae</taxon>
        <taxon>Agaricales</taxon>
        <taxon>Marasmiineae</taxon>
        <taxon>Mycenaceae</taxon>
        <taxon>Mycena</taxon>
    </lineage>
</organism>
<dbReference type="EMBL" id="JARKIB010000010">
    <property type="protein sequence ID" value="KAJ7775420.1"/>
    <property type="molecule type" value="Genomic_DNA"/>
</dbReference>
<accession>A0AAD7NUF4</accession>
<gene>
    <name evidence="1" type="ORF">B0H16DRAFT_1450050</name>
</gene>
<protein>
    <submittedName>
        <fullName evidence="1">Uncharacterized protein</fullName>
    </submittedName>
</protein>
<dbReference type="AlphaFoldDB" id="A0AAD7NUF4"/>
<sequence length="240" mass="27508">MTLNHPAGIRTPSQLLATWAHRSVVRWFGGWWTDNRVRGVGSRFNSRLEIEITLQPKMKRRKAPTRALACSRYSVQRCMAFKREGLASTWRIEKRFGDQISAANIGQQLKSSHCARSTEAFMFVQWGGQTLIYVSQEMRKMGFNIGRTPFPSLKKRGRSELLKYLHKLPKAGRMLQPRPITSWRTGADLAHQTFERFVMVQRQPQHAISNKILATPNKDLLMPSEAATIPTVFGHSLYAR</sequence>
<name>A0AAD7NUF4_9AGAR</name>
<evidence type="ECO:0000313" key="2">
    <source>
        <dbReference type="Proteomes" id="UP001215598"/>
    </source>
</evidence>
<proteinExistence type="predicted"/>
<keyword evidence="2" id="KW-1185">Reference proteome</keyword>
<evidence type="ECO:0000313" key="1">
    <source>
        <dbReference type="EMBL" id="KAJ7775420.1"/>
    </source>
</evidence>
<comment type="caution">
    <text evidence="1">The sequence shown here is derived from an EMBL/GenBank/DDBJ whole genome shotgun (WGS) entry which is preliminary data.</text>
</comment>
<dbReference type="Proteomes" id="UP001215598">
    <property type="component" value="Unassembled WGS sequence"/>
</dbReference>
<reference evidence="1" key="1">
    <citation type="submission" date="2023-03" db="EMBL/GenBank/DDBJ databases">
        <title>Massive genome expansion in bonnet fungi (Mycena s.s.) driven by repeated elements and novel gene families across ecological guilds.</title>
        <authorList>
            <consortium name="Lawrence Berkeley National Laboratory"/>
            <person name="Harder C.B."/>
            <person name="Miyauchi S."/>
            <person name="Viragh M."/>
            <person name="Kuo A."/>
            <person name="Thoen E."/>
            <person name="Andreopoulos B."/>
            <person name="Lu D."/>
            <person name="Skrede I."/>
            <person name="Drula E."/>
            <person name="Henrissat B."/>
            <person name="Morin E."/>
            <person name="Kohler A."/>
            <person name="Barry K."/>
            <person name="LaButti K."/>
            <person name="Morin E."/>
            <person name="Salamov A."/>
            <person name="Lipzen A."/>
            <person name="Mereny Z."/>
            <person name="Hegedus B."/>
            <person name="Baldrian P."/>
            <person name="Stursova M."/>
            <person name="Weitz H."/>
            <person name="Taylor A."/>
            <person name="Grigoriev I.V."/>
            <person name="Nagy L.G."/>
            <person name="Martin F."/>
            <person name="Kauserud H."/>
        </authorList>
    </citation>
    <scope>NUCLEOTIDE SEQUENCE</scope>
    <source>
        <strain evidence="1">CBHHK182m</strain>
    </source>
</reference>